<feature type="transmembrane region" description="Helical" evidence="1">
    <location>
        <begin position="35"/>
        <end position="53"/>
    </location>
</feature>
<comment type="caution">
    <text evidence="2">The sequence shown here is derived from an EMBL/GenBank/DDBJ whole genome shotgun (WGS) entry which is preliminary data.</text>
</comment>
<dbReference type="EMBL" id="LCMI01000006">
    <property type="protein sequence ID" value="KKU33120.1"/>
    <property type="molecule type" value="Genomic_DNA"/>
</dbReference>
<sequence>MKPLSIVFYVAMLGVLILFGASSELGLGMPTVPNTVIAGLLFLMSCLFIGDMHKGELLWSNRTSFFGIWMLSAFTMSLIVSLILMVMWGFAGLVVSPIWAIVLAMLIFDHGLSVYLAAN</sequence>
<evidence type="ECO:0000313" key="3">
    <source>
        <dbReference type="Proteomes" id="UP000034794"/>
    </source>
</evidence>
<protein>
    <submittedName>
        <fullName evidence="2">Uncharacterized protein</fullName>
    </submittedName>
</protein>
<dbReference type="AlphaFoldDB" id="A0A0G1SIJ0"/>
<reference evidence="2 3" key="1">
    <citation type="journal article" date="2015" name="Nature">
        <title>rRNA introns, odd ribosomes, and small enigmatic genomes across a large radiation of phyla.</title>
        <authorList>
            <person name="Brown C.T."/>
            <person name="Hug L.A."/>
            <person name="Thomas B.C."/>
            <person name="Sharon I."/>
            <person name="Castelle C.J."/>
            <person name="Singh A."/>
            <person name="Wilkins M.J."/>
            <person name="Williams K.H."/>
            <person name="Banfield J.F."/>
        </authorList>
    </citation>
    <scope>NUCLEOTIDE SEQUENCE [LARGE SCALE GENOMIC DNA]</scope>
</reference>
<keyword evidence="1" id="KW-0812">Transmembrane</keyword>
<organism evidence="2 3">
    <name type="scientific">Candidatus Collierbacteria bacterium GW2011_GWA2_46_26</name>
    <dbReference type="NCBI Taxonomy" id="1618381"/>
    <lineage>
        <taxon>Bacteria</taxon>
        <taxon>Candidatus Collieribacteriota</taxon>
    </lineage>
</organism>
<name>A0A0G1SIJ0_9BACT</name>
<keyword evidence="1" id="KW-1133">Transmembrane helix</keyword>
<evidence type="ECO:0000256" key="1">
    <source>
        <dbReference type="SAM" id="Phobius"/>
    </source>
</evidence>
<gene>
    <name evidence="2" type="ORF">UX47_C0006G0091</name>
</gene>
<feature type="transmembrane region" description="Helical" evidence="1">
    <location>
        <begin position="97"/>
        <end position="118"/>
    </location>
</feature>
<feature type="transmembrane region" description="Helical" evidence="1">
    <location>
        <begin position="7"/>
        <end position="29"/>
    </location>
</feature>
<keyword evidence="1" id="KW-0472">Membrane</keyword>
<evidence type="ECO:0000313" key="2">
    <source>
        <dbReference type="EMBL" id="KKU33120.1"/>
    </source>
</evidence>
<accession>A0A0G1SIJ0</accession>
<proteinExistence type="predicted"/>
<dbReference type="Proteomes" id="UP000034794">
    <property type="component" value="Unassembled WGS sequence"/>
</dbReference>
<feature type="transmembrane region" description="Helical" evidence="1">
    <location>
        <begin position="65"/>
        <end position="91"/>
    </location>
</feature>